<comment type="caution">
    <text evidence="2">The sequence shown here is derived from an EMBL/GenBank/DDBJ whole genome shotgun (WGS) entry which is preliminary data.</text>
</comment>
<evidence type="ECO:0000313" key="2">
    <source>
        <dbReference type="EMBL" id="GHG06489.1"/>
    </source>
</evidence>
<evidence type="ECO:0000256" key="1">
    <source>
        <dbReference type="SAM" id="MobiDB-lite"/>
    </source>
</evidence>
<reference evidence="3" key="1">
    <citation type="journal article" date="2019" name="Int. J. Syst. Evol. Microbiol.">
        <title>The Global Catalogue of Microorganisms (GCM) 10K type strain sequencing project: providing services to taxonomists for standard genome sequencing and annotation.</title>
        <authorList>
            <consortium name="The Broad Institute Genomics Platform"/>
            <consortium name="The Broad Institute Genome Sequencing Center for Infectious Disease"/>
            <person name="Wu L."/>
            <person name="Ma J."/>
        </authorList>
    </citation>
    <scope>NUCLEOTIDE SEQUENCE [LARGE SCALE GENOMIC DNA]</scope>
    <source>
        <strain evidence="3">CGMCC 4.7680</strain>
    </source>
</reference>
<gene>
    <name evidence="2" type="ORF">GCM10017567_23390</name>
</gene>
<name>A0ABQ3K795_9PSEU</name>
<dbReference type="EMBL" id="BNAW01000007">
    <property type="protein sequence ID" value="GHG06489.1"/>
    <property type="molecule type" value="Genomic_DNA"/>
</dbReference>
<proteinExistence type="predicted"/>
<evidence type="ECO:0000313" key="3">
    <source>
        <dbReference type="Proteomes" id="UP000649955"/>
    </source>
</evidence>
<sequence>MTDPDAAPIKARTANGVTVDIPAILPAGASELRGPVGPKPTPEGAATRPRIIEREPGSPVPARGIRRT</sequence>
<organism evidence="2 3">
    <name type="scientific">Amycolatopsis bullii</name>
    <dbReference type="NCBI Taxonomy" id="941987"/>
    <lineage>
        <taxon>Bacteria</taxon>
        <taxon>Bacillati</taxon>
        <taxon>Actinomycetota</taxon>
        <taxon>Actinomycetes</taxon>
        <taxon>Pseudonocardiales</taxon>
        <taxon>Pseudonocardiaceae</taxon>
        <taxon>Amycolatopsis</taxon>
    </lineage>
</organism>
<protein>
    <submittedName>
        <fullName evidence="2">Uncharacterized protein</fullName>
    </submittedName>
</protein>
<keyword evidence="3" id="KW-1185">Reference proteome</keyword>
<dbReference type="Proteomes" id="UP000649955">
    <property type="component" value="Unassembled WGS sequence"/>
</dbReference>
<accession>A0ABQ3K795</accession>
<feature type="region of interest" description="Disordered" evidence="1">
    <location>
        <begin position="27"/>
        <end position="68"/>
    </location>
</feature>